<dbReference type="AlphaFoldDB" id="A0AAQ3JRL3"/>
<evidence type="ECO:0000256" key="6">
    <source>
        <dbReference type="RuleBase" id="RU003876"/>
    </source>
</evidence>
<comment type="similarity">
    <text evidence="2 6">Belongs to the nucleosome assembly protein (NAP) family.</text>
</comment>
<dbReference type="EMBL" id="CP136890">
    <property type="protein sequence ID" value="WOK93416.1"/>
    <property type="molecule type" value="Genomic_DNA"/>
</dbReference>
<proteinExistence type="inferred from homology"/>
<dbReference type="FunFam" id="3.30.1120.90:FF:000005">
    <property type="entry name" value="Nucleosome assembly protein11"/>
    <property type="match status" value="1"/>
</dbReference>
<dbReference type="Pfam" id="PF00956">
    <property type="entry name" value="NAP"/>
    <property type="match status" value="1"/>
</dbReference>
<evidence type="ECO:0000256" key="5">
    <source>
        <dbReference type="ARBA" id="ARBA00023242"/>
    </source>
</evidence>
<evidence type="ECO:0000256" key="1">
    <source>
        <dbReference type="ARBA" id="ARBA00004123"/>
    </source>
</evidence>
<accession>A0AAQ3JRL3</accession>
<keyword evidence="9" id="KW-1185">Reference proteome</keyword>
<dbReference type="Proteomes" id="UP001327560">
    <property type="component" value="Chromosome 1"/>
</dbReference>
<dbReference type="InterPro" id="IPR037231">
    <property type="entry name" value="NAP-like_sf"/>
</dbReference>
<dbReference type="Gene3D" id="3.30.1120.90">
    <property type="entry name" value="Nucleosome assembly protein"/>
    <property type="match status" value="1"/>
</dbReference>
<dbReference type="GO" id="GO:0005634">
    <property type="term" value="C:nucleus"/>
    <property type="evidence" value="ECO:0007669"/>
    <property type="project" value="UniProtKB-SubCell"/>
</dbReference>
<evidence type="ECO:0000256" key="7">
    <source>
        <dbReference type="SAM" id="MobiDB-lite"/>
    </source>
</evidence>
<name>A0AAQ3JRL3_9LILI</name>
<evidence type="ECO:0000313" key="9">
    <source>
        <dbReference type="Proteomes" id="UP001327560"/>
    </source>
</evidence>
<organism evidence="8 9">
    <name type="scientific">Canna indica</name>
    <name type="common">Indian-shot</name>
    <dbReference type="NCBI Taxonomy" id="4628"/>
    <lineage>
        <taxon>Eukaryota</taxon>
        <taxon>Viridiplantae</taxon>
        <taxon>Streptophyta</taxon>
        <taxon>Embryophyta</taxon>
        <taxon>Tracheophyta</taxon>
        <taxon>Spermatophyta</taxon>
        <taxon>Magnoliopsida</taxon>
        <taxon>Liliopsida</taxon>
        <taxon>Zingiberales</taxon>
        <taxon>Cannaceae</taxon>
        <taxon>Canna</taxon>
    </lineage>
</organism>
<feature type="region of interest" description="Disordered" evidence="7">
    <location>
        <begin position="128"/>
        <end position="153"/>
    </location>
</feature>
<protein>
    <submittedName>
        <fullName evidence="8">Nucleosome assembly protein</fullName>
    </submittedName>
</protein>
<dbReference type="GO" id="GO:0006334">
    <property type="term" value="P:nucleosome assembly"/>
    <property type="evidence" value="ECO:0007669"/>
    <property type="project" value="InterPro"/>
</dbReference>
<feature type="region of interest" description="Disordered" evidence="7">
    <location>
        <begin position="167"/>
        <end position="193"/>
    </location>
</feature>
<dbReference type="GO" id="GO:0042393">
    <property type="term" value="F:histone binding"/>
    <property type="evidence" value="ECO:0007669"/>
    <property type="project" value="UniProtKB-ARBA"/>
</dbReference>
<dbReference type="SUPFAM" id="SSF143113">
    <property type="entry name" value="NAP-like"/>
    <property type="match status" value="1"/>
</dbReference>
<evidence type="ECO:0000256" key="3">
    <source>
        <dbReference type="ARBA" id="ARBA00023054"/>
    </source>
</evidence>
<evidence type="ECO:0000313" key="8">
    <source>
        <dbReference type="EMBL" id="WOK93416.1"/>
    </source>
</evidence>
<dbReference type="GO" id="GO:0000724">
    <property type="term" value="P:double-strand break repair via homologous recombination"/>
    <property type="evidence" value="ECO:0007669"/>
    <property type="project" value="UniProtKB-ARBA"/>
</dbReference>
<reference evidence="8 9" key="1">
    <citation type="submission" date="2023-10" db="EMBL/GenBank/DDBJ databases">
        <title>Chromosome-scale genome assembly provides insights into flower coloration mechanisms of Canna indica.</title>
        <authorList>
            <person name="Li C."/>
        </authorList>
    </citation>
    <scope>NUCLEOTIDE SEQUENCE [LARGE SCALE GENOMIC DNA]</scope>
    <source>
        <tissue evidence="8">Flower</tissue>
    </source>
</reference>
<keyword evidence="4" id="KW-0143">Chaperone</keyword>
<gene>
    <name evidence="8" type="ORF">Cni_G02113</name>
</gene>
<keyword evidence="5" id="KW-0539">Nucleus</keyword>
<feature type="compositionally biased region" description="Acidic residues" evidence="7">
    <location>
        <begin position="131"/>
        <end position="148"/>
    </location>
</feature>
<evidence type="ECO:0000256" key="2">
    <source>
        <dbReference type="ARBA" id="ARBA00009947"/>
    </source>
</evidence>
<dbReference type="PANTHER" id="PTHR11875">
    <property type="entry name" value="TESTIS-SPECIFIC Y-ENCODED PROTEIN"/>
    <property type="match status" value="1"/>
</dbReference>
<dbReference type="InterPro" id="IPR002164">
    <property type="entry name" value="NAP_family"/>
</dbReference>
<comment type="subcellular location">
    <subcellularLocation>
        <location evidence="1">Nucleus</location>
    </subcellularLocation>
</comment>
<keyword evidence="3" id="KW-0175">Coiled coil</keyword>
<feature type="compositionally biased region" description="Acidic residues" evidence="7">
    <location>
        <begin position="169"/>
        <end position="193"/>
    </location>
</feature>
<sequence length="193" mass="22184">MKQVGLMESITTKPHFLIQEHDEGALKFLKDIRCCRIGNPSKGFKLEFLFDPNPYFKNSVLTKTYHMSNSDDDPVLEKAIGSQIEWYPGKCLTQKVIKKKPKKGSKNTKPIIKTENCESFFNFFSPPQLPEVDDEDDDDDDDDDDDIDGSTFRDKIIPHVVMWFTGEAYQEDDYGPIDDNDEEEGNDNDGEEE</sequence>
<evidence type="ECO:0000256" key="4">
    <source>
        <dbReference type="ARBA" id="ARBA00023186"/>
    </source>
</evidence>